<evidence type="ECO:0000256" key="5">
    <source>
        <dbReference type="ARBA" id="ARBA00023242"/>
    </source>
</evidence>
<dbReference type="InterPro" id="IPR045843">
    <property type="entry name" value="IND-like"/>
</dbReference>
<evidence type="ECO:0000256" key="1">
    <source>
        <dbReference type="ARBA" id="ARBA00004123"/>
    </source>
</evidence>
<keyword evidence="8" id="KW-1185">Reference proteome</keyword>
<dbReference type="GO" id="GO:0005634">
    <property type="term" value="C:nucleus"/>
    <property type="evidence" value="ECO:0007669"/>
    <property type="project" value="UniProtKB-SubCell"/>
</dbReference>
<dbReference type="Proteomes" id="UP001163823">
    <property type="component" value="Chromosome 1"/>
</dbReference>
<dbReference type="InterPro" id="IPR011598">
    <property type="entry name" value="bHLH_dom"/>
</dbReference>
<dbReference type="Gene3D" id="4.10.280.10">
    <property type="entry name" value="Helix-loop-helix DNA-binding domain"/>
    <property type="match status" value="1"/>
</dbReference>
<evidence type="ECO:0000313" key="7">
    <source>
        <dbReference type="EMBL" id="KAJ7981344.1"/>
    </source>
</evidence>
<evidence type="ECO:0000256" key="2">
    <source>
        <dbReference type="ARBA" id="ARBA00023015"/>
    </source>
</evidence>
<feature type="domain" description="BHLH" evidence="6">
    <location>
        <begin position="270"/>
        <end position="319"/>
    </location>
</feature>
<proteinExistence type="predicted"/>
<protein>
    <submittedName>
        <fullName evidence="7">Transcription factor bHLH</fullName>
    </submittedName>
</protein>
<dbReference type="PROSITE" id="PS50888">
    <property type="entry name" value="BHLH"/>
    <property type="match status" value="1"/>
</dbReference>
<sequence>MPIHLLLHSLYSTCPSSLVTSFYGTLYIYSRRLSLSLGFFLSCSFSISVDFVKMERKFQSDYVTGESSGFAVPGTAGSSLDAMFTGVSLQSLLNVNPPHVLTDYTGLAAPIFSLLTDEYPAPIPTSITDSSKMQNHQAAIDFLENKNEKKLMIPKPEPLQYCEEVATSETAHQPFYFFSKPTSDFYDPTTFHRLPQLQSLEPLVSESLSAQKRFRFDSVSLNPNIVDHSMVPQAFPLPNLNPHPIALMMPFNKKPFTSSVPYAPAEKKAPSAIPQSKLARRRRQKLSDKTRCLQKLMPWDKKMDMATMLGEAYKYVKFLQAQLYALQTMPSDSAIRTDQSANKWDIKDMGFYGGLERLNRNQVLQVLVNSPVSQTMLYSQGCCVFSVEQLTLLNSLSEKTLLLRQMMMFANPSPKPFFN</sequence>
<keyword evidence="2" id="KW-0805">Transcription regulation</keyword>
<keyword evidence="4" id="KW-0804">Transcription</keyword>
<dbReference type="GO" id="GO:0003677">
    <property type="term" value="F:DNA binding"/>
    <property type="evidence" value="ECO:0007669"/>
    <property type="project" value="UniProtKB-KW"/>
</dbReference>
<keyword evidence="3" id="KW-0238">DNA-binding</keyword>
<evidence type="ECO:0000313" key="8">
    <source>
        <dbReference type="Proteomes" id="UP001163823"/>
    </source>
</evidence>
<dbReference type="GO" id="GO:0003700">
    <property type="term" value="F:DNA-binding transcription factor activity"/>
    <property type="evidence" value="ECO:0007669"/>
    <property type="project" value="InterPro"/>
</dbReference>
<gene>
    <name evidence="7" type="ORF">O6P43_000619</name>
</gene>
<dbReference type="InterPro" id="IPR036638">
    <property type="entry name" value="HLH_DNA-bd_sf"/>
</dbReference>
<dbReference type="SMART" id="SM00353">
    <property type="entry name" value="HLH"/>
    <property type="match status" value="1"/>
</dbReference>
<name>A0AAD7QH99_QUISA</name>
<dbReference type="EMBL" id="JARAOO010000001">
    <property type="protein sequence ID" value="KAJ7981344.1"/>
    <property type="molecule type" value="Genomic_DNA"/>
</dbReference>
<reference evidence="7 8" key="1">
    <citation type="journal article" date="2023" name="Science">
        <title>Elucidation of the pathway for biosynthesis of saponin adjuvants from the soapbark tree.</title>
        <authorList>
            <person name="Reed J."/>
            <person name="Orme A."/>
            <person name="El-Demerdash A."/>
            <person name="Owen C."/>
            <person name="Martin L.B.B."/>
            <person name="Misra R.C."/>
            <person name="Kikuchi S."/>
            <person name="Rejzek M."/>
            <person name="Martin A.C."/>
            <person name="Harkess A."/>
            <person name="Leebens-Mack J."/>
            <person name="Louveau T."/>
            <person name="Stephenson M.J."/>
            <person name="Osbourn A."/>
        </authorList>
    </citation>
    <scope>NUCLEOTIDE SEQUENCE [LARGE SCALE GENOMIC DNA]</scope>
    <source>
        <strain evidence="7">S10</strain>
    </source>
</reference>
<dbReference type="PANTHER" id="PTHR45914:SF24">
    <property type="entry name" value="BHLH DOMAIN-CONTAINING PROTEIN"/>
    <property type="match status" value="1"/>
</dbReference>
<comment type="subcellular location">
    <subcellularLocation>
        <location evidence="1">Nucleus</location>
    </subcellularLocation>
</comment>
<dbReference type="AlphaFoldDB" id="A0AAD7QH99"/>
<evidence type="ECO:0000256" key="3">
    <source>
        <dbReference type="ARBA" id="ARBA00023125"/>
    </source>
</evidence>
<dbReference type="KEGG" id="qsa:O6P43_000619"/>
<comment type="caution">
    <text evidence="7">The sequence shown here is derived from an EMBL/GenBank/DDBJ whole genome shotgun (WGS) entry which is preliminary data.</text>
</comment>
<organism evidence="7 8">
    <name type="scientific">Quillaja saponaria</name>
    <name type="common">Soap bark tree</name>
    <dbReference type="NCBI Taxonomy" id="32244"/>
    <lineage>
        <taxon>Eukaryota</taxon>
        <taxon>Viridiplantae</taxon>
        <taxon>Streptophyta</taxon>
        <taxon>Embryophyta</taxon>
        <taxon>Tracheophyta</taxon>
        <taxon>Spermatophyta</taxon>
        <taxon>Magnoliopsida</taxon>
        <taxon>eudicotyledons</taxon>
        <taxon>Gunneridae</taxon>
        <taxon>Pentapetalae</taxon>
        <taxon>rosids</taxon>
        <taxon>fabids</taxon>
        <taxon>Fabales</taxon>
        <taxon>Quillajaceae</taxon>
        <taxon>Quillaja</taxon>
    </lineage>
</organism>
<dbReference type="PANTHER" id="PTHR45914">
    <property type="entry name" value="TRANSCRIPTION FACTOR HEC3-RELATED"/>
    <property type="match status" value="1"/>
</dbReference>
<keyword evidence="5" id="KW-0539">Nucleus</keyword>
<evidence type="ECO:0000259" key="6">
    <source>
        <dbReference type="PROSITE" id="PS50888"/>
    </source>
</evidence>
<dbReference type="GO" id="GO:0046983">
    <property type="term" value="F:protein dimerization activity"/>
    <property type="evidence" value="ECO:0007669"/>
    <property type="project" value="InterPro"/>
</dbReference>
<evidence type="ECO:0000256" key="4">
    <source>
        <dbReference type="ARBA" id="ARBA00023163"/>
    </source>
</evidence>
<dbReference type="SUPFAM" id="SSF47459">
    <property type="entry name" value="HLH, helix-loop-helix DNA-binding domain"/>
    <property type="match status" value="1"/>
</dbReference>
<accession>A0AAD7QH99</accession>